<organism evidence="1">
    <name type="scientific">Hemiselmis andersenii</name>
    <name type="common">Cryptophyte alga</name>
    <dbReference type="NCBI Taxonomy" id="464988"/>
    <lineage>
        <taxon>Eukaryota</taxon>
        <taxon>Cryptophyceae</taxon>
        <taxon>Cryptomonadales</taxon>
        <taxon>Hemiselmidaceae</taxon>
        <taxon>Hemiselmis</taxon>
    </lineage>
</organism>
<evidence type="ECO:0000313" key="1">
    <source>
        <dbReference type="EMBL" id="CAD8748905.1"/>
    </source>
</evidence>
<name>A0A7S0U4E2_HEMAN</name>
<reference evidence="1" key="1">
    <citation type="submission" date="2021-01" db="EMBL/GenBank/DDBJ databases">
        <authorList>
            <person name="Corre E."/>
            <person name="Pelletier E."/>
            <person name="Niang G."/>
            <person name="Scheremetjew M."/>
            <person name="Finn R."/>
            <person name="Kale V."/>
            <person name="Holt S."/>
            <person name="Cochrane G."/>
            <person name="Meng A."/>
            <person name="Brown T."/>
            <person name="Cohen L."/>
        </authorList>
    </citation>
    <scope>NUCLEOTIDE SEQUENCE</scope>
    <source>
        <strain evidence="1">CCMP441</strain>
    </source>
</reference>
<evidence type="ECO:0008006" key="2">
    <source>
        <dbReference type="Google" id="ProtNLM"/>
    </source>
</evidence>
<dbReference type="EMBL" id="HBFK01025082">
    <property type="protein sequence ID" value="CAD8748905.1"/>
    <property type="molecule type" value="Transcribed_RNA"/>
</dbReference>
<accession>A0A7S0U4E2</accession>
<protein>
    <recommendedName>
        <fullName evidence="2">Reverse transcriptase Ty1/copia-type domain-containing protein</fullName>
    </recommendedName>
</protein>
<dbReference type="PANTHER" id="PTHR11439:SF463">
    <property type="entry name" value="REVERSE TRANSCRIPTASE TY1_COPIA-TYPE DOMAIN-CONTAINING PROTEIN"/>
    <property type="match status" value="1"/>
</dbReference>
<dbReference type="AlphaFoldDB" id="A0A7S0U4E2"/>
<gene>
    <name evidence="1" type="ORF">HAND1043_LOCUS15402</name>
</gene>
<dbReference type="PANTHER" id="PTHR11439">
    <property type="entry name" value="GAG-POL-RELATED RETROTRANSPOSON"/>
    <property type="match status" value="1"/>
</dbReference>
<sequence>MPLDPVIKLSVEDCPAEVNDTDRKLFMEINCSLLYAAVFTRPNIAKAMTMLGRFMANPGPAHVIAIKRVLRYVVSTLDRGLKYTNKPWHVKALSTEIPVHEIVNFTYSDWAGDLNTRNSTSATCEFIACRPLSWLAKLQHIKAQSSWEAEYIAMGDGAKDTMYVRNALRKLDFYPTFGPTKMLVNSSAALGIASRPGINNKTKLSVLCSTW</sequence>
<dbReference type="CDD" id="cd09272">
    <property type="entry name" value="RNase_HI_RT_Ty1"/>
    <property type="match status" value="1"/>
</dbReference>
<proteinExistence type="predicted"/>